<dbReference type="InterPro" id="IPR004242">
    <property type="entry name" value="Transposase_21"/>
</dbReference>
<reference evidence="1 2" key="1">
    <citation type="journal article" date="2021" name="bioRxiv">
        <title>The Gossypium anomalum genome as a resource for cotton improvement and evolutionary analysis of hybrid incompatibility.</title>
        <authorList>
            <person name="Grover C.E."/>
            <person name="Yuan D."/>
            <person name="Arick M.A."/>
            <person name="Miller E.R."/>
            <person name="Hu G."/>
            <person name="Peterson D.G."/>
            <person name="Wendel J.F."/>
            <person name="Udall J.A."/>
        </authorList>
    </citation>
    <scope>NUCLEOTIDE SEQUENCE [LARGE SCALE GENOMIC DNA]</scope>
    <source>
        <strain evidence="1">JFW-Udall</strain>
        <tissue evidence="1">Leaf</tissue>
    </source>
</reference>
<comment type="caution">
    <text evidence="1">The sequence shown here is derived from an EMBL/GenBank/DDBJ whole genome shotgun (WGS) entry which is preliminary data.</text>
</comment>
<organism evidence="1 2">
    <name type="scientific">Gossypium anomalum</name>
    <dbReference type="NCBI Taxonomy" id="47600"/>
    <lineage>
        <taxon>Eukaryota</taxon>
        <taxon>Viridiplantae</taxon>
        <taxon>Streptophyta</taxon>
        <taxon>Embryophyta</taxon>
        <taxon>Tracheophyta</taxon>
        <taxon>Spermatophyta</taxon>
        <taxon>Magnoliopsida</taxon>
        <taxon>eudicotyledons</taxon>
        <taxon>Gunneridae</taxon>
        <taxon>Pentapetalae</taxon>
        <taxon>rosids</taxon>
        <taxon>malvids</taxon>
        <taxon>Malvales</taxon>
        <taxon>Malvaceae</taxon>
        <taxon>Malvoideae</taxon>
        <taxon>Gossypium</taxon>
    </lineage>
</organism>
<dbReference type="OrthoDB" id="967168at2759"/>
<dbReference type="Proteomes" id="UP000701853">
    <property type="component" value="Chromosome 13"/>
</dbReference>
<proteinExistence type="predicted"/>
<name>A0A8J6CJB1_9ROSI</name>
<gene>
    <name evidence="1" type="ORF">CXB51_034871</name>
</gene>
<evidence type="ECO:0000313" key="1">
    <source>
        <dbReference type="EMBL" id="KAG8473001.1"/>
    </source>
</evidence>
<dbReference type="AlphaFoldDB" id="A0A8J6CJB1"/>
<protein>
    <submittedName>
        <fullName evidence="1">Uncharacterized protein</fullName>
    </submittedName>
</protein>
<evidence type="ECO:0000313" key="2">
    <source>
        <dbReference type="Proteomes" id="UP000701853"/>
    </source>
</evidence>
<dbReference type="EMBL" id="JAHUZN010000013">
    <property type="protein sequence ID" value="KAG8473001.1"/>
    <property type="molecule type" value="Genomic_DNA"/>
</dbReference>
<keyword evidence="2" id="KW-1185">Reference proteome</keyword>
<accession>A0A8J6CJB1</accession>
<dbReference type="Pfam" id="PF02992">
    <property type="entry name" value="Transposase_21"/>
    <property type="match status" value="1"/>
</dbReference>
<dbReference type="PANTHER" id="PTHR10775">
    <property type="entry name" value="OS08G0208400 PROTEIN"/>
    <property type="match status" value="1"/>
</dbReference>
<sequence length="164" mass="18717">MINLAYPHNAYHQFVREDDMEGMLRDAFNMCNHGLQSFPPEIIASDDCDIGGNVFTKMGRSVLDEEPNGEAVKFFKLFMSSKIAESIRWHHDQRTGDGLLRHPADSLAWKSFDSKFPSFASDPQNVRLGLASDGFNPFKIISTSYSTWPVMLVPYNFPMWICMK</sequence>
<dbReference type="PANTHER" id="PTHR10775:SF173">
    <property type="match status" value="1"/>
</dbReference>